<feature type="compositionally biased region" description="Low complexity" evidence="1">
    <location>
        <begin position="34"/>
        <end position="46"/>
    </location>
</feature>
<organism evidence="3 4">
    <name type="scientific">Acanthamoeba castellanii (strain ATCC 30010 / Neff)</name>
    <dbReference type="NCBI Taxonomy" id="1257118"/>
    <lineage>
        <taxon>Eukaryota</taxon>
        <taxon>Amoebozoa</taxon>
        <taxon>Discosea</taxon>
        <taxon>Longamoebia</taxon>
        <taxon>Centramoebida</taxon>
        <taxon>Acanthamoebidae</taxon>
        <taxon>Acanthamoeba</taxon>
    </lineage>
</organism>
<feature type="compositionally biased region" description="Low complexity" evidence="1">
    <location>
        <begin position="125"/>
        <end position="162"/>
    </location>
</feature>
<proteinExistence type="predicted"/>
<feature type="compositionally biased region" description="Low complexity" evidence="1">
    <location>
        <begin position="91"/>
        <end position="100"/>
    </location>
</feature>
<dbReference type="Proteomes" id="UP000011083">
    <property type="component" value="Unassembled WGS sequence"/>
</dbReference>
<dbReference type="GeneID" id="14921367"/>
<feature type="region of interest" description="Disordered" evidence="1">
    <location>
        <begin position="19"/>
        <end position="55"/>
    </location>
</feature>
<feature type="region of interest" description="Disordered" evidence="1">
    <location>
        <begin position="72"/>
        <end position="187"/>
    </location>
</feature>
<feature type="compositionally biased region" description="Polar residues" evidence="1">
    <location>
        <begin position="172"/>
        <end position="187"/>
    </location>
</feature>
<evidence type="ECO:0000256" key="1">
    <source>
        <dbReference type="SAM" id="MobiDB-lite"/>
    </source>
</evidence>
<keyword evidence="2" id="KW-0812">Transmembrane</keyword>
<gene>
    <name evidence="3" type="ORF">ACA1_098830</name>
</gene>
<keyword evidence="4" id="KW-1185">Reference proteome</keyword>
<reference evidence="3 4" key="1">
    <citation type="journal article" date="2013" name="Genome Biol.">
        <title>Genome of Acanthamoeba castellanii highlights extensive lateral gene transfer and early evolution of tyrosine kinase signaling.</title>
        <authorList>
            <person name="Clarke M."/>
            <person name="Lohan A.J."/>
            <person name="Liu B."/>
            <person name="Lagkouvardos I."/>
            <person name="Roy S."/>
            <person name="Zafar N."/>
            <person name="Bertelli C."/>
            <person name="Schilde C."/>
            <person name="Kianianmomeni A."/>
            <person name="Burglin T.R."/>
            <person name="Frech C."/>
            <person name="Turcotte B."/>
            <person name="Kopec K.O."/>
            <person name="Synnott J.M."/>
            <person name="Choo C."/>
            <person name="Paponov I."/>
            <person name="Finkler A."/>
            <person name="Soon Heng Tan C."/>
            <person name="Hutchins A.P."/>
            <person name="Weinmeier T."/>
            <person name="Rattei T."/>
            <person name="Chu J.S."/>
            <person name="Gimenez G."/>
            <person name="Irimia M."/>
            <person name="Rigden D.J."/>
            <person name="Fitzpatrick D.A."/>
            <person name="Lorenzo-Morales J."/>
            <person name="Bateman A."/>
            <person name="Chiu C.H."/>
            <person name="Tang P."/>
            <person name="Hegemann P."/>
            <person name="Fromm H."/>
            <person name="Raoult D."/>
            <person name="Greub G."/>
            <person name="Miranda-Saavedra D."/>
            <person name="Chen N."/>
            <person name="Nash P."/>
            <person name="Ginger M.L."/>
            <person name="Horn M."/>
            <person name="Schaap P."/>
            <person name="Caler L."/>
            <person name="Loftus B."/>
        </authorList>
    </citation>
    <scope>NUCLEOTIDE SEQUENCE [LARGE SCALE GENOMIC DNA]</scope>
    <source>
        <strain evidence="3 4">Neff</strain>
    </source>
</reference>
<feature type="transmembrane region" description="Helical" evidence="2">
    <location>
        <begin position="397"/>
        <end position="418"/>
    </location>
</feature>
<keyword evidence="2" id="KW-0472">Membrane</keyword>
<keyword evidence="2" id="KW-1133">Transmembrane helix</keyword>
<evidence type="ECO:0000313" key="3">
    <source>
        <dbReference type="EMBL" id="ELR20507.1"/>
    </source>
</evidence>
<accession>L8H5K9</accession>
<protein>
    <submittedName>
        <fullName evidence="3">Uncharacterized protein</fullName>
    </submittedName>
</protein>
<sequence>MANSPVNYSPILRRLRANSGYKGPSAAKEDVLTSPLSSSGSRSSSVSEDDSRWRPRSFDSFFQESTTAQNGALLDDFDHLRPFHNKSGDDSSSSSSSPSSTARHTVLSESAPTHRTRSPHGERVSSSSPSPSAASSPSSSSTLSPSAKLAPRQLFDQQQQQLHQHHHHQQQEATSPNTSDSDSNEANLFNSYNAYTNAYTSPLSFSASSVPVRARAEASLGSRLAGSMAGAVAHAIAAANRPSPPRSASVDLGTHFIPLAKSFSDGEIEVKFTHERGSSQSPLRLLAARNNLETPTNSPPREAAQMVALTSSDDVDQLADYDSEMGSSDYESEEEGPMVGGVQGLAGDASRRASVSAASGANFMRKRVLWQRSRSLSGKSPSGSSARSSSSSSGLRWVGLWLYLLLAIEVASLFYVGYTLRLSYSAISLNEFGGFMERYPQADEAHVGWKENPLNTCQSAYRKPGAPPNAAKLITCLQYTSPGNRGTG</sequence>
<dbReference type="RefSeq" id="XP_004343638.1">
    <property type="nucleotide sequence ID" value="XM_004343588.1"/>
</dbReference>
<dbReference type="VEuPathDB" id="AmoebaDB:ACA1_098830"/>
<dbReference type="AlphaFoldDB" id="L8H5K9"/>
<name>L8H5K9_ACACF</name>
<evidence type="ECO:0000313" key="4">
    <source>
        <dbReference type="Proteomes" id="UP000011083"/>
    </source>
</evidence>
<dbReference type="EMBL" id="KB007910">
    <property type="protein sequence ID" value="ELR20507.1"/>
    <property type="molecule type" value="Genomic_DNA"/>
</dbReference>
<dbReference type="KEGG" id="acan:ACA1_098830"/>
<feature type="compositionally biased region" description="Basic and acidic residues" evidence="1">
    <location>
        <begin position="76"/>
        <end position="89"/>
    </location>
</feature>
<evidence type="ECO:0000256" key="2">
    <source>
        <dbReference type="SAM" id="Phobius"/>
    </source>
</evidence>
<feature type="region of interest" description="Disordered" evidence="1">
    <location>
        <begin position="324"/>
        <end position="345"/>
    </location>
</feature>
<feature type="compositionally biased region" description="Polar residues" evidence="1">
    <location>
        <begin position="101"/>
        <end position="113"/>
    </location>
</feature>